<dbReference type="Pfam" id="PF03865">
    <property type="entry name" value="ShlB"/>
    <property type="match status" value="1"/>
</dbReference>
<gene>
    <name evidence="8" type="ORF">J2W36_000114</name>
</gene>
<keyword evidence="1" id="KW-0472">Membrane</keyword>
<evidence type="ECO:0000313" key="9">
    <source>
        <dbReference type="Proteomes" id="UP001226867"/>
    </source>
</evidence>
<dbReference type="InterPro" id="IPR005565">
    <property type="entry name" value="Hemolysn_activator_HlyB_C"/>
</dbReference>
<keyword evidence="1" id="KW-1134">Transmembrane beta strand</keyword>
<dbReference type="PIRSF" id="PIRSF029745">
    <property type="entry name" value="FhaC"/>
    <property type="match status" value="1"/>
</dbReference>
<evidence type="ECO:0000256" key="2">
    <source>
        <dbReference type="ARBA" id="ARBA00022692"/>
    </source>
</evidence>
<organism evidence="8 9">
    <name type="scientific">Variovorax ginsengisoli</name>
    <dbReference type="NCBI Taxonomy" id="363844"/>
    <lineage>
        <taxon>Bacteria</taxon>
        <taxon>Pseudomonadati</taxon>
        <taxon>Pseudomonadota</taxon>
        <taxon>Betaproteobacteria</taxon>
        <taxon>Burkholderiales</taxon>
        <taxon>Comamonadaceae</taxon>
        <taxon>Variovorax</taxon>
    </lineage>
</organism>
<name>A0ABT9S0J5_9BURK</name>
<accession>A0ABT9S0J5</accession>
<dbReference type="InterPro" id="IPR035251">
    <property type="entry name" value="ShlB_POTRA"/>
</dbReference>
<comment type="caution">
    <text evidence="8">The sequence shown here is derived from an EMBL/GenBank/DDBJ whole genome shotgun (WGS) entry which is preliminary data.</text>
</comment>
<feature type="signal peptide" evidence="4">
    <location>
        <begin position="1"/>
        <end position="40"/>
    </location>
</feature>
<dbReference type="EMBL" id="JAUSRO010000001">
    <property type="protein sequence ID" value="MDP9897881.1"/>
    <property type="molecule type" value="Genomic_DNA"/>
</dbReference>
<dbReference type="InterPro" id="IPR051544">
    <property type="entry name" value="TPS_OM_transporter"/>
</dbReference>
<keyword evidence="4" id="KW-0732">Signal</keyword>
<dbReference type="RefSeq" id="WP_307687705.1">
    <property type="nucleotide sequence ID" value="NZ_JAUSRO010000001.1"/>
</dbReference>
<evidence type="ECO:0000256" key="3">
    <source>
        <dbReference type="ARBA" id="ARBA00023237"/>
    </source>
</evidence>
<dbReference type="InterPro" id="IPR013686">
    <property type="entry name" value="Polypept-transport_assoc_ShlB"/>
</dbReference>
<dbReference type="PANTHER" id="PTHR34597">
    <property type="entry name" value="SLR1661 PROTEIN"/>
    <property type="match status" value="1"/>
</dbReference>
<dbReference type="PANTHER" id="PTHR34597:SF3">
    <property type="entry name" value="OUTER MEMBRANE TRANSPORTER CDIB"/>
    <property type="match status" value="1"/>
</dbReference>
<proteinExistence type="predicted"/>
<evidence type="ECO:0000256" key="4">
    <source>
        <dbReference type="SAM" id="SignalP"/>
    </source>
</evidence>
<dbReference type="Proteomes" id="UP001226867">
    <property type="component" value="Unassembled WGS sequence"/>
</dbReference>
<keyword evidence="3" id="KW-0998">Cell outer membrane</keyword>
<evidence type="ECO:0000259" key="5">
    <source>
        <dbReference type="Pfam" id="PF03865"/>
    </source>
</evidence>
<dbReference type="InterPro" id="IPR027282">
    <property type="entry name" value="TPS"/>
</dbReference>
<evidence type="ECO:0000256" key="1">
    <source>
        <dbReference type="ARBA" id="ARBA00022452"/>
    </source>
</evidence>
<keyword evidence="2" id="KW-0812">Transmembrane</keyword>
<dbReference type="Pfam" id="PF08479">
    <property type="entry name" value="POTRA_2"/>
    <property type="match status" value="1"/>
</dbReference>
<dbReference type="Pfam" id="PF17287">
    <property type="entry name" value="POTRA_3"/>
    <property type="match status" value="1"/>
</dbReference>
<protein>
    <submittedName>
        <fullName evidence="8">Hemolysin activation/secretion protein</fullName>
    </submittedName>
</protein>
<feature type="chain" id="PRO_5045647563" evidence="4">
    <location>
        <begin position="41"/>
        <end position="599"/>
    </location>
</feature>
<feature type="domain" description="Polypeptide-transport-associated ShlB-type" evidence="6">
    <location>
        <begin position="131"/>
        <end position="182"/>
    </location>
</feature>
<dbReference type="Gene3D" id="2.40.160.50">
    <property type="entry name" value="membrane protein fhac: a member of the omp85/tpsb transporter family"/>
    <property type="match status" value="1"/>
</dbReference>
<feature type="domain" description="Haemolysin activator HlyB C-terminal" evidence="5">
    <location>
        <begin position="246"/>
        <end position="563"/>
    </location>
</feature>
<evidence type="ECO:0000313" key="8">
    <source>
        <dbReference type="EMBL" id="MDP9897881.1"/>
    </source>
</evidence>
<feature type="domain" description="ShlB POTRA" evidence="7">
    <location>
        <begin position="183"/>
        <end position="237"/>
    </location>
</feature>
<evidence type="ECO:0000259" key="7">
    <source>
        <dbReference type="Pfam" id="PF17287"/>
    </source>
</evidence>
<evidence type="ECO:0000259" key="6">
    <source>
        <dbReference type="Pfam" id="PF08479"/>
    </source>
</evidence>
<dbReference type="Gene3D" id="3.10.20.310">
    <property type="entry name" value="membrane protein fhac"/>
    <property type="match status" value="1"/>
</dbReference>
<reference evidence="8 9" key="1">
    <citation type="submission" date="2023-07" db="EMBL/GenBank/DDBJ databases">
        <title>Sorghum-associated microbial communities from plants grown in Nebraska, USA.</title>
        <authorList>
            <person name="Schachtman D."/>
        </authorList>
    </citation>
    <scope>NUCLEOTIDE SEQUENCE [LARGE SCALE GENOMIC DNA]</scope>
    <source>
        <strain evidence="8 9">DS1607</strain>
    </source>
</reference>
<keyword evidence="9" id="KW-1185">Reference proteome</keyword>
<sequence length="599" mass="64700">MSNRQAVGRGAQGRTHARRAALRPCAVAAIWLCATHGVWAQANASAPRAFGPFVDEQRQQERERALRQQQEPRVDARLPAPAGLLANRLPEAETPCFQIDRLILAGERAEDFEWALSAAGEVAAAGGGTEAPLGRCLGTAGVNIVLARVQQALIGRGWVTTRVLAAPQDLASGTLTLTLVPGRIAAIRFAEGSNATTDLRNAIAARPGDLLNLRDIEQALENFKRLPTADADIQIEPSTAAGAHPGDSDLVVKYTRKSPLRTTLSLDDSGTETTGRTQAGLTLAWDGPLGLNDLAYVSLNHDAFNHSGQGTSGQTLHYSIPYGDWLLGATASQNRYHQSVAGYLQSYVYSGESRNAELRLSRLIYRDQQRKTTVSLRGFRRASNSFVEDTEIGVQRRVVGGWELGMNHREFFDVFGNGATLDANLQYRRGTGAFGALPAPEEGFDEGTSRMRMFTADASLNLPFAAGGQRLRYIALWRAQWNRTPLTPQDRFSIGGRYTVRGFDGESSLMGDRGWLVRNDLGWALGQTGAELYAGLDYGAIGGPSAGLMYGRHLMGGAIGVRGAVQGLSYDLFIGVPISKPEGYRTAKTTAGFNLNYSF</sequence>